<evidence type="ECO:0000256" key="6">
    <source>
        <dbReference type="ARBA" id="ARBA00022989"/>
    </source>
</evidence>
<sequence length="317" mass="33520">MNSSLQLLQTSLSLSINTFGWVLLGLLLLRLGWVNVARVEALSLFSFRWILPLLLLSGAAQLNWEQPQSIRYIVIGAVGTTANLLLSWAYARCRQLPRTQTGVFVQAAFRSNLAIIGVALCASAYGSRGVTTAALAIAAWTALYNIFAVWVLGTTMSEQRLSVLRAVADIAKNPLILGIAGGLLLSLPSGPPAALVVQTGSLIASFYLPLILISIGATMNLAQLRGSGSIAWQAVGWRLVLAPTLAVLLAYSCGVRDIELGVLFLLMASPAAAASFIMVVAYRGDGPLAANILMLTTLLSAITVPLGFFILSLLGLI</sequence>
<dbReference type="GO" id="GO:0005886">
    <property type="term" value="C:plasma membrane"/>
    <property type="evidence" value="ECO:0007669"/>
    <property type="project" value="UniProtKB-SubCell"/>
</dbReference>
<keyword evidence="7 8" id="KW-0472">Membrane</keyword>
<comment type="similarity">
    <text evidence="2">Belongs to the auxin efflux carrier (TC 2.A.69) family.</text>
</comment>
<proteinExistence type="inferred from homology"/>
<name>A0A4Y8UFI6_9GAMM</name>
<evidence type="ECO:0000256" key="2">
    <source>
        <dbReference type="ARBA" id="ARBA00010145"/>
    </source>
</evidence>
<feature type="transmembrane region" description="Helical" evidence="8">
    <location>
        <begin position="45"/>
        <end position="64"/>
    </location>
</feature>
<dbReference type="PANTHER" id="PTHR36838:SF4">
    <property type="entry name" value="AUXIN EFFLUX CARRIER FAMILY PROTEIN"/>
    <property type="match status" value="1"/>
</dbReference>
<dbReference type="Pfam" id="PF03547">
    <property type="entry name" value="Mem_trans"/>
    <property type="match status" value="1"/>
</dbReference>
<feature type="transmembrane region" description="Helical" evidence="8">
    <location>
        <begin position="202"/>
        <end position="222"/>
    </location>
</feature>
<keyword evidence="10" id="KW-1185">Reference proteome</keyword>
<dbReference type="PANTHER" id="PTHR36838">
    <property type="entry name" value="AUXIN EFFLUX CARRIER FAMILY PROTEIN"/>
    <property type="match status" value="1"/>
</dbReference>
<comment type="subcellular location">
    <subcellularLocation>
        <location evidence="1">Cell membrane</location>
        <topology evidence="1">Multi-pass membrane protein</topology>
    </subcellularLocation>
</comment>
<evidence type="ECO:0000313" key="10">
    <source>
        <dbReference type="Proteomes" id="UP000298133"/>
    </source>
</evidence>
<keyword evidence="4" id="KW-1003">Cell membrane</keyword>
<evidence type="ECO:0000256" key="4">
    <source>
        <dbReference type="ARBA" id="ARBA00022475"/>
    </source>
</evidence>
<dbReference type="Proteomes" id="UP000298133">
    <property type="component" value="Unassembled WGS sequence"/>
</dbReference>
<dbReference type="GO" id="GO:0055085">
    <property type="term" value="P:transmembrane transport"/>
    <property type="evidence" value="ECO:0007669"/>
    <property type="project" value="InterPro"/>
</dbReference>
<protein>
    <submittedName>
        <fullName evidence="9">AEC family transporter</fullName>
    </submittedName>
</protein>
<feature type="transmembrane region" description="Helical" evidence="8">
    <location>
        <begin position="132"/>
        <end position="153"/>
    </location>
</feature>
<evidence type="ECO:0000256" key="1">
    <source>
        <dbReference type="ARBA" id="ARBA00004651"/>
    </source>
</evidence>
<feature type="transmembrane region" description="Helical" evidence="8">
    <location>
        <begin position="292"/>
        <end position="316"/>
    </location>
</feature>
<dbReference type="Gene3D" id="1.20.1530.20">
    <property type="match status" value="1"/>
</dbReference>
<keyword evidence="6 8" id="KW-1133">Transmembrane helix</keyword>
<keyword evidence="5 8" id="KW-0812">Transmembrane</keyword>
<reference evidence="9 10" key="1">
    <citation type="submission" date="2019-03" db="EMBL/GenBank/DDBJ databases">
        <title>Draft genome of Gammaproteobacteria bacterium LSUCC0057, a member of the SAR92 clade.</title>
        <authorList>
            <person name="Lanclos V.C."/>
            <person name="Doiron C."/>
            <person name="Henson M.W."/>
            <person name="Thrash J.C."/>
        </authorList>
    </citation>
    <scope>NUCLEOTIDE SEQUENCE [LARGE SCALE GENOMIC DNA]</scope>
    <source>
        <strain evidence="9 10">LSUCC0057</strain>
    </source>
</reference>
<feature type="transmembrane region" description="Helical" evidence="8">
    <location>
        <begin position="234"/>
        <end position="252"/>
    </location>
</feature>
<dbReference type="InterPro" id="IPR038770">
    <property type="entry name" value="Na+/solute_symporter_sf"/>
</dbReference>
<feature type="transmembrane region" description="Helical" evidence="8">
    <location>
        <begin position="258"/>
        <end position="280"/>
    </location>
</feature>
<dbReference type="EMBL" id="SPIA01000003">
    <property type="protein sequence ID" value="TFH67480.1"/>
    <property type="molecule type" value="Genomic_DNA"/>
</dbReference>
<keyword evidence="3" id="KW-0813">Transport</keyword>
<dbReference type="AlphaFoldDB" id="A0A4Y8UFI6"/>
<evidence type="ECO:0000256" key="3">
    <source>
        <dbReference type="ARBA" id="ARBA00022448"/>
    </source>
</evidence>
<gene>
    <name evidence="9" type="ORF">E3W66_08300</name>
</gene>
<feature type="transmembrane region" description="Helical" evidence="8">
    <location>
        <begin position="103"/>
        <end position="126"/>
    </location>
</feature>
<comment type="caution">
    <text evidence="9">The sequence shown here is derived from an EMBL/GenBank/DDBJ whole genome shotgun (WGS) entry which is preliminary data.</text>
</comment>
<accession>A0A4Y8UFI6</accession>
<evidence type="ECO:0000256" key="5">
    <source>
        <dbReference type="ARBA" id="ARBA00022692"/>
    </source>
</evidence>
<evidence type="ECO:0000256" key="7">
    <source>
        <dbReference type="ARBA" id="ARBA00023136"/>
    </source>
</evidence>
<dbReference type="OrthoDB" id="9786439at2"/>
<dbReference type="InterPro" id="IPR004776">
    <property type="entry name" value="Mem_transp_PIN-like"/>
</dbReference>
<evidence type="ECO:0000313" key="9">
    <source>
        <dbReference type="EMBL" id="TFH67480.1"/>
    </source>
</evidence>
<feature type="transmembrane region" description="Helical" evidence="8">
    <location>
        <begin position="12"/>
        <end position="33"/>
    </location>
</feature>
<feature type="transmembrane region" description="Helical" evidence="8">
    <location>
        <begin position="174"/>
        <end position="196"/>
    </location>
</feature>
<organism evidence="9 10">
    <name type="scientific">Gammaproteobacteria bacterium LSUCC0057</name>
    <dbReference type="NCBI Taxonomy" id="2559237"/>
    <lineage>
        <taxon>Bacteria</taxon>
        <taxon>Pseudomonadati</taxon>
        <taxon>Pseudomonadota</taxon>
        <taxon>Gammaproteobacteria</taxon>
        <taxon>Cellvibrionales</taxon>
        <taxon>Porticoccaceae</taxon>
        <taxon>SAR92 clade</taxon>
    </lineage>
</organism>
<evidence type="ECO:0000256" key="8">
    <source>
        <dbReference type="SAM" id="Phobius"/>
    </source>
</evidence>
<feature type="transmembrane region" description="Helical" evidence="8">
    <location>
        <begin position="70"/>
        <end position="91"/>
    </location>
</feature>